<dbReference type="RefSeq" id="WP_147160333.1">
    <property type="nucleotide sequence ID" value="NZ_BJYR01000019.1"/>
</dbReference>
<keyword evidence="3" id="KW-1185">Reference proteome</keyword>
<dbReference type="EMBL" id="BJYR01000019">
    <property type="protein sequence ID" value="GEO00997.1"/>
    <property type="molecule type" value="Genomic_DNA"/>
</dbReference>
<evidence type="ECO:0000256" key="1">
    <source>
        <dbReference type="SAM" id="SignalP"/>
    </source>
</evidence>
<organism evidence="2 3">
    <name type="scientific">Novosphingobium sediminis</name>
    <dbReference type="NCBI Taxonomy" id="707214"/>
    <lineage>
        <taxon>Bacteria</taxon>
        <taxon>Pseudomonadati</taxon>
        <taxon>Pseudomonadota</taxon>
        <taxon>Alphaproteobacteria</taxon>
        <taxon>Sphingomonadales</taxon>
        <taxon>Sphingomonadaceae</taxon>
        <taxon>Novosphingobium</taxon>
    </lineage>
</organism>
<gene>
    <name evidence="2" type="ORF">NSE01_28290</name>
</gene>
<comment type="caution">
    <text evidence="2">The sequence shown here is derived from an EMBL/GenBank/DDBJ whole genome shotgun (WGS) entry which is preliminary data.</text>
</comment>
<proteinExistence type="predicted"/>
<dbReference type="AlphaFoldDB" id="A0A512AN23"/>
<dbReference type="OrthoDB" id="5956991at2"/>
<accession>A0A512AN23</accession>
<reference evidence="2 3" key="1">
    <citation type="submission" date="2019-07" db="EMBL/GenBank/DDBJ databases">
        <title>Whole genome shotgun sequence of Novosphingobium sediminis NBRC 106119.</title>
        <authorList>
            <person name="Hosoyama A."/>
            <person name="Uohara A."/>
            <person name="Ohji S."/>
            <person name="Ichikawa N."/>
        </authorList>
    </citation>
    <scope>NUCLEOTIDE SEQUENCE [LARGE SCALE GENOMIC DNA]</scope>
    <source>
        <strain evidence="2 3">NBRC 106119</strain>
    </source>
</reference>
<keyword evidence="1" id="KW-0732">Signal</keyword>
<protein>
    <submittedName>
        <fullName evidence="2">Uncharacterized protein</fullName>
    </submittedName>
</protein>
<evidence type="ECO:0000313" key="2">
    <source>
        <dbReference type="EMBL" id="GEO00997.1"/>
    </source>
</evidence>
<name>A0A512AN23_9SPHN</name>
<feature type="chain" id="PRO_5021862891" evidence="1">
    <location>
        <begin position="24"/>
        <end position="141"/>
    </location>
</feature>
<sequence>MNRIFTKLGLAAAAGAMVLAGTAADARPRLSGEEQLAKLLEGRVAGKPINCITLPNVQSSRVIDKTAIVYGSGSTIYVQRPKSGASSLNSDDILVTQLTTSQLCNVDVVQLRDRNGLFWRGFVSLDQFVPYTKPTKVALAD</sequence>
<feature type="signal peptide" evidence="1">
    <location>
        <begin position="1"/>
        <end position="23"/>
    </location>
</feature>
<evidence type="ECO:0000313" key="3">
    <source>
        <dbReference type="Proteomes" id="UP000321464"/>
    </source>
</evidence>
<dbReference type="Proteomes" id="UP000321464">
    <property type="component" value="Unassembled WGS sequence"/>
</dbReference>